<feature type="transmembrane region" description="Helical" evidence="1">
    <location>
        <begin position="153"/>
        <end position="173"/>
    </location>
</feature>
<dbReference type="EC" id="3.1.3.27" evidence="3"/>
<evidence type="ECO:0000256" key="1">
    <source>
        <dbReference type="SAM" id="Phobius"/>
    </source>
</evidence>
<evidence type="ECO:0000313" key="3">
    <source>
        <dbReference type="EMBL" id="VAW93256.1"/>
    </source>
</evidence>
<dbReference type="PIRSF" id="PIRSF006162">
    <property type="entry name" value="PgpA"/>
    <property type="match status" value="1"/>
</dbReference>
<keyword evidence="1" id="KW-0812">Transmembrane</keyword>
<proteinExistence type="predicted"/>
<dbReference type="Pfam" id="PF04608">
    <property type="entry name" value="PgpA"/>
    <property type="match status" value="1"/>
</dbReference>
<feature type="transmembrane region" description="Helical" evidence="1">
    <location>
        <begin position="21"/>
        <end position="47"/>
    </location>
</feature>
<dbReference type="GO" id="GO:0006629">
    <property type="term" value="P:lipid metabolic process"/>
    <property type="evidence" value="ECO:0007669"/>
    <property type="project" value="InterPro"/>
</dbReference>
<feature type="domain" description="YutG/PgpA" evidence="2">
    <location>
        <begin position="19"/>
        <end position="168"/>
    </location>
</feature>
<accession>A0A3B1AKQ9</accession>
<dbReference type="AlphaFoldDB" id="A0A3B1AKQ9"/>
<gene>
    <name evidence="3" type="ORF">MNBD_GAMMA23-1991</name>
</gene>
<dbReference type="CDD" id="cd06971">
    <property type="entry name" value="PgpA"/>
    <property type="match status" value="1"/>
</dbReference>
<keyword evidence="1" id="KW-1133">Transmembrane helix</keyword>
<dbReference type="GO" id="GO:0008962">
    <property type="term" value="F:phosphatidylglycerophosphatase activity"/>
    <property type="evidence" value="ECO:0007669"/>
    <property type="project" value="UniProtKB-EC"/>
</dbReference>
<feature type="transmembrane region" description="Helical" evidence="1">
    <location>
        <begin position="59"/>
        <end position="79"/>
    </location>
</feature>
<keyword evidence="1" id="KW-0472">Membrane</keyword>
<dbReference type="PANTHER" id="PTHR36305:SF1">
    <property type="entry name" value="PHOSPHATIDYLGLYCEROPHOSPHATASE A"/>
    <property type="match status" value="1"/>
</dbReference>
<dbReference type="InterPro" id="IPR026037">
    <property type="entry name" value="PgpA"/>
</dbReference>
<dbReference type="PANTHER" id="PTHR36305">
    <property type="entry name" value="PHOSPHATIDYLGLYCEROPHOSPHATASE A"/>
    <property type="match status" value="1"/>
</dbReference>
<dbReference type="EMBL" id="UOFT01000033">
    <property type="protein sequence ID" value="VAW93256.1"/>
    <property type="molecule type" value="Genomic_DNA"/>
</dbReference>
<dbReference type="SUPFAM" id="SSF101307">
    <property type="entry name" value="YutG-like"/>
    <property type="match status" value="1"/>
</dbReference>
<name>A0A3B1AKQ9_9ZZZZ</name>
<reference evidence="3" key="1">
    <citation type="submission" date="2018-06" db="EMBL/GenBank/DDBJ databases">
        <authorList>
            <person name="Zhirakovskaya E."/>
        </authorList>
    </citation>
    <scope>NUCLEOTIDE SEQUENCE</scope>
</reference>
<evidence type="ECO:0000259" key="2">
    <source>
        <dbReference type="Pfam" id="PF04608"/>
    </source>
</evidence>
<feature type="transmembrane region" description="Helical" evidence="1">
    <location>
        <begin position="91"/>
        <end position="110"/>
    </location>
</feature>
<dbReference type="InterPro" id="IPR036681">
    <property type="entry name" value="PgpA-like_sf"/>
</dbReference>
<dbReference type="InterPro" id="IPR007686">
    <property type="entry name" value="YutG/PgpA"/>
</dbReference>
<keyword evidence="3" id="KW-0378">Hydrolase</keyword>
<sequence>MTAVKKATAKMLLNPIHAISMWLGSGLSPFASGTVGTLAAIPLYIAVAHYVDWSVSQPQNFLILIAILFVPGCVCAHYTGKALGVADHGAIVWDEVVGFFVTMFAVPYASLTVFELTIWITAGFFVFRFFDIFKPWPASWVDKNVKNGFGVMFDDVIAGIFAAVVLYLGMMFFGV</sequence>
<organism evidence="3">
    <name type="scientific">hydrothermal vent metagenome</name>
    <dbReference type="NCBI Taxonomy" id="652676"/>
    <lineage>
        <taxon>unclassified sequences</taxon>
        <taxon>metagenomes</taxon>
        <taxon>ecological metagenomes</taxon>
    </lineage>
</organism>
<protein>
    <submittedName>
        <fullName evidence="3">Phosphatidylglycerophosphatase A</fullName>
        <ecNumber evidence="3">3.1.3.27</ecNumber>
    </submittedName>
</protein>